<dbReference type="InterPro" id="IPR000008">
    <property type="entry name" value="C2_dom"/>
</dbReference>
<dbReference type="PROSITE" id="PS50004">
    <property type="entry name" value="C2"/>
    <property type="match status" value="1"/>
</dbReference>
<feature type="compositionally biased region" description="Low complexity" evidence="1">
    <location>
        <begin position="3391"/>
        <end position="3402"/>
    </location>
</feature>
<feature type="region of interest" description="Disordered" evidence="1">
    <location>
        <begin position="2223"/>
        <end position="2258"/>
    </location>
</feature>
<sequence>MAMGHLKSGRVTCGKVFSYFIDPRQKAHLHGDVITHTNEQSPSTHVRQTHKEKKARPYKFNAYVTLKVQNVKSTTITVRGDQPCWEQDFMFEISRLDLGLIVEVWNKGLIWDTMLGTSWIPLKSIRHSEEEGPGEWICLDSEVLMKADEIYGTKNPTAHRVLLDSRFEVPFEIPEDEARYWAGKLERINSMGMQDEDEVAGRPLPCAASQCSLDDLDSAMDDRDSDYRSETSSSLPPRYHTTAQPNSSLHQYPMGPRFQQNMDSCADSLHSFELDYRDQHASRPPNQRGRVRIVPVDSGMGVEDWENKYKLLDKSALDEFLDRDEQTWVDEEDRQNYVIHIKKAYLDPVINQSQTKNKNASFNAAYPEGYATIDRRRRKKIRYPGGLEHAGYEQFPSDLALLRQKRGELALRQLKEMEETEENMIPCLMPYKNGLLFKSRMWAKNKLGNTLENDVAYQEEETDRLREDVGFDSDGSDELQYSIGSEEELEEISSLAKALRVEERKKYGHFGHWFPTYSGPTDRLRDKKSVKGKIVGWAPEVMLSPVEEPNDEYVDPMDELQCLVETVSEYLAEKEEEISRYGSLPKSNKSKLSSQDSARTESVGDEQSCTSNVINEEPKIGNESISAGASDHGVAGVKYAMSSLFSSLTDKIILSSKHVESKSGEPSEKPGDVPVSSGISKLFSVIPKSPSPTPVAVISPTQESKSERKFPLQSFHSSEAKSQGVNKQTHPIKNEPNKNSGVTTCNETLSSVNSVLGKVNLINGTAKNCSQNGSLDLHDLDEKEKQLEHQCRAANDSLKFKIVEKMSFDEAHIEPVTHKASEELGFFSPFKKSLGSLISNGSPVPPQTQTQTVFPVFRSAENTFNVGKQSVESSPRNKLKQQLPCSERVSVPQPPKAEGGLISGLFKLASGEDSSASKNIPSRQPARPNQNVSATSRVTDIVPSQAPDKINIPMAKSKPQESHETVTKGNAETGWFSSLFKMTPIDPEPGSPATQKPNIQNSPLSPRSNDTRVQQQNQLHSVSSNEQVLQKHGPNEVLYATEQKTSLHDQGLSSGLFKSPSGDTSGSQAALHQQPKGGLLSGFKKFASLGDMTTDTQPNQPQLRRESTQRINQQQSCQQNQTHSQQSMSNPLLSGLFKVSSTDNVSHTPLQNKDSELSENQSTTANAQPQQGGLLSGLFRFASNENVSNTQGKMSQQQNVALSENPCKPPLQQNSEGQRYKPSQQFRTQYRQSGQDSKGKLEAPRQIRDSSHPQGFFKITSSVDVSRSTLPISISNSQTTPAQSQHQNVMRQSVSSEDNSFKQKSKSASLITNFLKITSAESQEMTTPSFSQEDKSTVTKQGFHQARPDTSSHSGLLSGLFSKLTSSSEGLPPNSQNSFEIKQNQKTVPTELSTRQGESNRRLPEPPSHSHAGMQNQIPLTHQGFLARTFNHHTTEVSSAGTGNMVVEGSYLKTNSIISSGLPRHWVSDRIINRPNSYDTESLDLRTPASYARSKQNSASYSSNSTGHLFNLCDTHNLLPSSQIRNTSYSTENHSSFPLGCSSQTIGLGSQDYLRKSHPSLQSLSGQYGLDLYENDGLGPNDEHSWIQDSILWQQLNDQSLGYYPDGHRNVQGDEFHESSQCLNTVNMDDNQQHCLTQPGMKWHNNKGESNNQPELYKGIPNSSMRPRAWNSHGSLDVICTQESEGVLNLSMKGNKLSKWHSFNADSYYNLNSIAYYEGYYEEAPQHLSHSANGQHIYQATSDIFSQPISKGSYVNLTRCHNNWNHSLTSNVDIEESMYFEESEWYQQWLSLLDQGMWWPSDDGDCGYFVYTDYEYIYALLTDGSGQYVYACAPEQELGNTGDIYPCAWLFNEMVMVCGFKIPLYNEDELLWFPGQDQGEVELTAPLDLSAAYRNGDQIMNLNLERFSKMFEESILNQKQQALDFSFYQFNKVKMDTGQHCQNNCGYWDTSQEAVDLSCYGVNHNSGNIDSRGVKEALSKKVSISFGATPTTNSFTAGKYSCYQPQQRRRSSTGVQVKHMDEVSEEEWRKRVQNGEEQPNQSINKISSFLSSIVGKSPETKTTTGVRSPFFKDPPGQVHSKLTKASETKNDDQQGKNMITTGLQSLKSKIIKGDANQSESTNQLVIKPISTTSRVLPAPSTTTSQGTSSQKHKLDRQASMSKEGSVYSTTLVSTTTISSNSLLITSKPAPPEVYQPVETCSEKSSEQSGGFLNIFKTAVGVEEPKTGPSVSSQSVIGQPEKDRSASVGVKASTSKQEKAGMSSIFGSIGDFFNIDTLPNTDSQTHLQQSSSEVSPASLRKEVNKDGLKTTTMPKGIQKPQTISTCVQVSDSESPKVSRSFQEKSISASQIFSTDSNKGPTPERSQTMPPTGQTKPEPPSQNSSGLFGFSVGDMFSGTSPKEESSGKGLLSLFAGSSQQQAQSQTGSASSQEPLDKNILSFLGSSSVQQTSTQSGLSSQSNKSGFTSDKETPGLNLFSMFGGASTHQSSTTNDSCKQKPTSGTLPPKEPKGMGLLSMISGSGNQQTSSQPGSLYQTPPTTGADQPKDTPVTGLLSMFSSPNLHQTSQPGCATQTTSKGAEQPKEPQGKSLFSMFGSPGQHPASQKAGSLFDGMLGGTSNSSESTAKSLFSMFGAQSPQPTTRPTLDKRVPETFSPNAQTIKIVPNLNSSETSAKGLLLGPETASHPSPTHGHFTPKSDPTNEPCKESVNEMPPLSNVHSSQKSPQQSVILSTSLDDKELKEPQSKSSLSVVTGKISQPSLVQHSSLLSQELPNETPNKALCESALSTVPKSLEEVLPGIDVISPQSRKSPAHQEGSSSKGNGPQKEETSSSFLSMFSGSSSQNPSSQTGSILGGIFSGAPGSKEIPGKNLFSMFSGPSSHPSPGNAGRKVENTTPGASVFNELPGKGLFSVFSGSSSQQATSQTPSLFGGVLPGAASKDTPGKNVLSLFSGPNSTSTPNQTGPTSKPSETERLFKVTSLFSRGDGTEEKSRTESFGILTKAFIEETISEPQKPQNENMKHPAPLDDQVKVTSIGSVQSDENEKVSEPTDMKIFVEGSNLDVSQVSINSKPVEALSKDIDSTSEQSTKTKIQSTDIQPQYKKDTHPKDASSEDQSKPAEPQKSVIDSSAEAVTGFMSKMFSGTSSATKSSPEPGPHLRNISLFNLSGSFPTDSLKQDLFSMFKPEKQETTDITPSVTLAPQPVQDKSAPNPFLSSSKDDVLCEGKDDKAELLKNELFKEIPANDVSLGSLTTTAVDTDTCQPSETDVKEPIMEGEIIHDKIVIVSEPKAKDKSIPTVDSNSKMGQQPPTSETQSIFGMPGLTAPKLGFMAGATDAGKSFGSLFSSPTIPNTEGKLLSGLKSFSAGLFQEEQPVGVKEETTTSLFGTKLGFPWQKDTPTPKQQTTNVVTTQPKADKNKRDIEDNTAKMGENVDGCGIVHPSDMTQKNVTNSKMISGSGIQTTNVPANDPDKSLFSASTPDPHFQKEREIHIQTPLSTDVSSGLQQEKDLLIPKRLVEAQ</sequence>
<feature type="compositionally biased region" description="Basic and acidic residues" evidence="1">
    <location>
        <begin position="2733"/>
        <end position="2742"/>
    </location>
</feature>
<feature type="compositionally biased region" description="Polar residues" evidence="1">
    <location>
        <begin position="3294"/>
        <end position="3313"/>
    </location>
</feature>
<feature type="region of interest" description="Disordered" evidence="1">
    <location>
        <begin position="2056"/>
        <end position="2096"/>
    </location>
</feature>
<feature type="compositionally biased region" description="Polar residues" evidence="1">
    <location>
        <begin position="2035"/>
        <end position="2044"/>
    </location>
</feature>
<dbReference type="Gene3D" id="2.60.40.150">
    <property type="entry name" value="C2 domain"/>
    <property type="match status" value="1"/>
</dbReference>
<feature type="compositionally biased region" description="Polar residues" evidence="1">
    <location>
        <begin position="1091"/>
        <end position="1102"/>
    </location>
</feature>
<feature type="compositionally biased region" description="Polar residues" evidence="1">
    <location>
        <begin position="605"/>
        <end position="614"/>
    </location>
</feature>
<feature type="compositionally biased region" description="Polar residues" evidence="1">
    <location>
        <begin position="2715"/>
        <end position="2732"/>
    </location>
</feature>
<feature type="compositionally biased region" description="Polar residues" evidence="1">
    <location>
        <begin position="2483"/>
        <end position="2502"/>
    </location>
</feature>
<dbReference type="SUPFAM" id="SSF49562">
    <property type="entry name" value="C2 domain (Calcium/lipid-binding domain, CaLB)"/>
    <property type="match status" value="1"/>
</dbReference>
<dbReference type="GO" id="GO:0005516">
    <property type="term" value="F:calmodulin binding"/>
    <property type="evidence" value="ECO:0007669"/>
    <property type="project" value="TreeGrafter"/>
</dbReference>
<feature type="compositionally biased region" description="Polar residues" evidence="1">
    <location>
        <begin position="2615"/>
        <end position="2642"/>
    </location>
</feature>
<feature type="compositionally biased region" description="Polar residues" evidence="1">
    <location>
        <begin position="2555"/>
        <end position="2577"/>
    </location>
</feature>
<feature type="region of interest" description="Disordered" evidence="1">
    <location>
        <begin position="1050"/>
        <end position="1075"/>
    </location>
</feature>
<accession>A0A5A9N199</accession>
<dbReference type="GO" id="GO:0035249">
    <property type="term" value="P:synaptic transmission, glutamatergic"/>
    <property type="evidence" value="ECO:0007669"/>
    <property type="project" value="TreeGrafter"/>
</dbReference>
<keyword evidence="4" id="KW-1185">Reference proteome</keyword>
<feature type="compositionally biased region" description="Basic and acidic residues" evidence="1">
    <location>
        <begin position="1237"/>
        <end position="1251"/>
    </location>
</feature>
<dbReference type="GO" id="GO:0042734">
    <property type="term" value="C:presynaptic membrane"/>
    <property type="evidence" value="ECO:0007669"/>
    <property type="project" value="TreeGrafter"/>
</dbReference>
<dbReference type="GO" id="GO:0061789">
    <property type="term" value="P:dense core granule priming"/>
    <property type="evidence" value="ECO:0007669"/>
    <property type="project" value="TreeGrafter"/>
</dbReference>
<feature type="compositionally biased region" description="Polar residues" evidence="1">
    <location>
        <begin position="2652"/>
        <end position="2671"/>
    </location>
</feature>
<feature type="region of interest" description="Disordered" evidence="1">
    <location>
        <begin position="3287"/>
        <end position="3314"/>
    </location>
</feature>
<dbReference type="Pfam" id="PF00168">
    <property type="entry name" value="C2"/>
    <property type="match status" value="1"/>
</dbReference>
<dbReference type="GO" id="GO:0019992">
    <property type="term" value="F:diacylglycerol binding"/>
    <property type="evidence" value="ECO:0007669"/>
    <property type="project" value="InterPro"/>
</dbReference>
<feature type="region of interest" description="Disordered" evidence="1">
    <location>
        <begin position="3197"/>
        <end position="3217"/>
    </location>
</feature>
<dbReference type="PANTHER" id="PTHR10480:SF8">
    <property type="entry name" value="PROTEIN UNC-13 HOMOLOG B"/>
    <property type="match status" value="1"/>
</dbReference>
<comment type="caution">
    <text evidence="3">The sequence shown here is derived from an EMBL/GenBank/DDBJ whole genome shotgun (WGS) entry which is preliminary data.</text>
</comment>
<feature type="region of interest" description="Disordered" evidence="1">
    <location>
        <begin position="868"/>
        <end position="1030"/>
    </location>
</feature>
<dbReference type="GO" id="GO:0099525">
    <property type="term" value="P:presynaptic dense core vesicle exocytosis"/>
    <property type="evidence" value="ECO:0007669"/>
    <property type="project" value="TreeGrafter"/>
</dbReference>
<dbReference type="Proteomes" id="UP000324632">
    <property type="component" value="Chromosome 23"/>
</dbReference>
<feature type="region of interest" description="Disordered" evidence="1">
    <location>
        <begin position="2279"/>
        <end position="2754"/>
    </location>
</feature>
<feature type="region of interest" description="Disordered" evidence="1">
    <location>
        <begin position="2114"/>
        <end position="2165"/>
    </location>
</feature>
<feature type="region of interest" description="Disordered" evidence="1">
    <location>
        <begin position="1322"/>
        <end position="1415"/>
    </location>
</feature>
<feature type="compositionally biased region" description="Low complexity" evidence="1">
    <location>
        <begin position="2140"/>
        <end position="2149"/>
    </location>
</feature>
<feature type="region of interest" description="Disordered" evidence="1">
    <location>
        <begin position="1089"/>
        <end position="1129"/>
    </location>
</feature>
<feature type="compositionally biased region" description="Polar residues" evidence="1">
    <location>
        <begin position="912"/>
        <end position="938"/>
    </location>
</feature>
<feature type="region of interest" description="Disordered" evidence="1">
    <location>
        <begin position="2941"/>
        <end position="2970"/>
    </location>
</feature>
<feature type="region of interest" description="Disordered" evidence="1">
    <location>
        <begin position="2006"/>
        <end position="2044"/>
    </location>
</feature>
<feature type="region of interest" description="Disordered" evidence="1">
    <location>
        <begin position="3386"/>
        <end position="3413"/>
    </location>
</feature>
<evidence type="ECO:0000313" key="3">
    <source>
        <dbReference type="EMBL" id="KAA0703812.1"/>
    </source>
</evidence>
<feature type="compositionally biased region" description="Polar residues" evidence="1">
    <location>
        <begin position="230"/>
        <end position="250"/>
    </location>
</feature>
<feature type="compositionally biased region" description="Polar residues" evidence="1">
    <location>
        <begin position="714"/>
        <end position="742"/>
    </location>
</feature>
<protein>
    <submittedName>
        <fullName evidence="3">Protein unc-13-like protein B</fullName>
    </submittedName>
</protein>
<dbReference type="InterPro" id="IPR027080">
    <property type="entry name" value="Unc-13"/>
</dbReference>
<feature type="compositionally biased region" description="Low complexity" evidence="1">
    <location>
        <begin position="583"/>
        <end position="594"/>
    </location>
</feature>
<feature type="compositionally biased region" description="Low complexity" evidence="1">
    <location>
        <begin position="1109"/>
        <end position="1129"/>
    </location>
</feature>
<dbReference type="GO" id="GO:0016081">
    <property type="term" value="P:synaptic vesicle docking"/>
    <property type="evidence" value="ECO:0007669"/>
    <property type="project" value="TreeGrafter"/>
</dbReference>
<dbReference type="PANTHER" id="PTHR10480">
    <property type="entry name" value="PROTEIN UNC-13 HOMOLOG"/>
    <property type="match status" value="1"/>
</dbReference>
<feature type="region of interest" description="Disordered" evidence="1">
    <location>
        <begin position="1274"/>
        <end position="1305"/>
    </location>
</feature>
<dbReference type="InterPro" id="IPR035892">
    <property type="entry name" value="C2_domain_sf"/>
</dbReference>
<feature type="region of interest" description="Disordered" evidence="1">
    <location>
        <begin position="3074"/>
        <end position="3124"/>
    </location>
</feature>
<reference evidence="3 4" key="1">
    <citation type="journal article" date="2019" name="Mol. Ecol. Resour.">
        <title>Chromosome-level genome assembly of Triplophysa tibetana, a fish adapted to the harsh high-altitude environment of the Tibetan Plateau.</title>
        <authorList>
            <person name="Yang X."/>
            <person name="Liu H."/>
            <person name="Ma Z."/>
            <person name="Zou Y."/>
            <person name="Zou M."/>
            <person name="Mao Y."/>
            <person name="Li X."/>
            <person name="Wang H."/>
            <person name="Chen T."/>
            <person name="Wang W."/>
            <person name="Yang R."/>
        </authorList>
    </citation>
    <scope>NUCLEOTIDE SEQUENCE [LARGE SCALE GENOMIC DNA]</scope>
    <source>
        <strain evidence="3">TTIB1903HZAU</strain>
        <tissue evidence="3">Muscle</tissue>
    </source>
</reference>
<feature type="compositionally biased region" description="Basic and acidic residues" evidence="1">
    <location>
        <begin position="2084"/>
        <end position="2094"/>
    </location>
</feature>
<feature type="compositionally biased region" description="Basic and acidic residues" evidence="1">
    <location>
        <begin position="220"/>
        <end position="229"/>
    </location>
</feature>
<feature type="compositionally biased region" description="Polar residues" evidence="1">
    <location>
        <begin position="1061"/>
        <end position="1071"/>
    </location>
</feature>
<dbReference type="GO" id="GO:0043195">
    <property type="term" value="C:terminal bouton"/>
    <property type="evidence" value="ECO:0007669"/>
    <property type="project" value="TreeGrafter"/>
</dbReference>
<dbReference type="GO" id="GO:0098831">
    <property type="term" value="C:presynaptic active zone cytoplasmic component"/>
    <property type="evidence" value="ECO:0007669"/>
    <property type="project" value="TreeGrafter"/>
</dbReference>
<feature type="compositionally biased region" description="Polar residues" evidence="1">
    <location>
        <begin position="1188"/>
        <end position="1202"/>
    </location>
</feature>
<feature type="compositionally biased region" description="Basic and acidic residues" evidence="1">
    <location>
        <begin position="2018"/>
        <end position="2034"/>
    </location>
</feature>
<feature type="compositionally biased region" description="Low complexity" evidence="1">
    <location>
        <begin position="2510"/>
        <end position="2521"/>
    </location>
</feature>
<dbReference type="CDD" id="cd08394">
    <property type="entry name" value="C2A_Munc13"/>
    <property type="match status" value="1"/>
</dbReference>
<feature type="compositionally biased region" description="Low complexity" evidence="1">
    <location>
        <begin position="1351"/>
        <end position="1368"/>
    </location>
</feature>
<feature type="compositionally biased region" description="Polar residues" evidence="1">
    <location>
        <begin position="1274"/>
        <end position="1298"/>
    </location>
</feature>
<feature type="compositionally biased region" description="Polar residues" evidence="1">
    <location>
        <begin position="3080"/>
        <end position="3095"/>
    </location>
</feature>
<feature type="compositionally biased region" description="Low complexity" evidence="1">
    <location>
        <begin position="2828"/>
        <end position="2849"/>
    </location>
</feature>
<feature type="compositionally biased region" description="Polar residues" evidence="1">
    <location>
        <begin position="2279"/>
        <end position="2294"/>
    </location>
</feature>
<name>A0A5A9N199_9TELE</name>
<dbReference type="GO" id="GO:0031594">
    <property type="term" value="C:neuromuscular junction"/>
    <property type="evidence" value="ECO:0007669"/>
    <property type="project" value="TreeGrafter"/>
</dbReference>
<feature type="compositionally biased region" description="Polar residues" evidence="1">
    <location>
        <begin position="2743"/>
        <end position="2754"/>
    </location>
</feature>
<feature type="compositionally biased region" description="Polar residues" evidence="1">
    <location>
        <begin position="2308"/>
        <end position="2384"/>
    </location>
</feature>
<dbReference type="GO" id="GO:0017075">
    <property type="term" value="F:syntaxin-1 binding"/>
    <property type="evidence" value="ECO:0007669"/>
    <property type="project" value="TreeGrafter"/>
</dbReference>
<feature type="compositionally biased region" description="Polar residues" evidence="1">
    <location>
        <begin position="1211"/>
        <end position="1236"/>
    </location>
</feature>
<feature type="compositionally biased region" description="Polar residues" evidence="1">
    <location>
        <begin position="2115"/>
        <end position="2134"/>
    </location>
</feature>
<feature type="compositionally biased region" description="Polar residues" evidence="1">
    <location>
        <begin position="2802"/>
        <end position="2820"/>
    </location>
</feature>
<feature type="region of interest" description="Disordered" evidence="1">
    <location>
        <begin position="578"/>
        <end position="617"/>
    </location>
</feature>
<dbReference type="SMART" id="SM00239">
    <property type="entry name" value="C2"/>
    <property type="match status" value="1"/>
</dbReference>
<feature type="compositionally biased region" description="Polar residues" evidence="1">
    <location>
        <begin position="2949"/>
        <end position="2966"/>
    </location>
</feature>
<feature type="compositionally biased region" description="Low complexity" evidence="1">
    <location>
        <begin position="2441"/>
        <end position="2459"/>
    </location>
</feature>
<feature type="region of interest" description="Disordered" evidence="1">
    <location>
        <begin position="2795"/>
        <end position="2900"/>
    </location>
</feature>
<organism evidence="3 4">
    <name type="scientific">Triplophysa tibetana</name>
    <dbReference type="NCBI Taxonomy" id="1572043"/>
    <lineage>
        <taxon>Eukaryota</taxon>
        <taxon>Metazoa</taxon>
        <taxon>Chordata</taxon>
        <taxon>Craniata</taxon>
        <taxon>Vertebrata</taxon>
        <taxon>Euteleostomi</taxon>
        <taxon>Actinopterygii</taxon>
        <taxon>Neopterygii</taxon>
        <taxon>Teleostei</taxon>
        <taxon>Ostariophysi</taxon>
        <taxon>Cypriniformes</taxon>
        <taxon>Nemacheilidae</taxon>
        <taxon>Triplophysa</taxon>
    </lineage>
</organism>
<dbReference type="EMBL" id="SOYY01000023">
    <property type="protein sequence ID" value="KAA0703812.1"/>
    <property type="molecule type" value="Genomic_DNA"/>
</dbReference>
<evidence type="ECO:0000313" key="4">
    <source>
        <dbReference type="Proteomes" id="UP000324632"/>
    </source>
</evidence>
<feature type="compositionally biased region" description="Polar residues" evidence="1">
    <location>
        <begin position="1322"/>
        <end position="1331"/>
    </location>
</feature>
<feature type="compositionally biased region" description="Polar residues" evidence="1">
    <location>
        <begin position="992"/>
        <end position="1028"/>
    </location>
</feature>
<feature type="compositionally biased region" description="Basic and acidic residues" evidence="1">
    <location>
        <begin position="3098"/>
        <end position="3114"/>
    </location>
</feature>
<evidence type="ECO:0000256" key="1">
    <source>
        <dbReference type="SAM" id="MobiDB-lite"/>
    </source>
</evidence>
<dbReference type="GO" id="GO:0016082">
    <property type="term" value="P:synaptic vesicle priming"/>
    <property type="evidence" value="ECO:0007669"/>
    <property type="project" value="TreeGrafter"/>
</dbReference>
<feature type="domain" description="C2" evidence="2">
    <location>
        <begin position="23"/>
        <end position="137"/>
    </location>
</feature>
<dbReference type="FunFam" id="2.60.40.150:FF:000031">
    <property type="entry name" value="Protein unc-13 homolog B"/>
    <property type="match status" value="1"/>
</dbReference>
<dbReference type="GO" id="GO:0030672">
    <property type="term" value="C:synaptic vesicle membrane"/>
    <property type="evidence" value="ECO:0007669"/>
    <property type="project" value="TreeGrafter"/>
</dbReference>
<feature type="region of interest" description="Disordered" evidence="1">
    <location>
        <begin position="217"/>
        <end position="260"/>
    </location>
</feature>
<gene>
    <name evidence="3" type="ORF">E1301_Tti000544</name>
</gene>
<feature type="region of interest" description="Disordered" evidence="1">
    <location>
        <begin position="684"/>
        <end position="742"/>
    </location>
</feature>
<feature type="compositionally biased region" description="Basic and acidic residues" evidence="1">
    <location>
        <begin position="2298"/>
        <end position="2307"/>
    </location>
</feature>
<feature type="region of interest" description="Disordered" evidence="1">
    <location>
        <begin position="1142"/>
        <end position="1172"/>
    </location>
</feature>
<feature type="region of interest" description="Disordered" evidence="1">
    <location>
        <begin position="3459"/>
        <end position="3479"/>
    </location>
</feature>
<feature type="region of interest" description="Disordered" evidence="1">
    <location>
        <begin position="1188"/>
        <end position="1256"/>
    </location>
</feature>
<proteinExistence type="predicted"/>
<feature type="compositionally biased region" description="Polar residues" evidence="1">
    <location>
        <begin position="2522"/>
        <end position="2541"/>
    </location>
</feature>
<feature type="compositionally biased region" description="Polar residues" evidence="1">
    <location>
        <begin position="1373"/>
        <end position="1397"/>
    </location>
</feature>
<evidence type="ECO:0000259" key="2">
    <source>
        <dbReference type="PROSITE" id="PS50004"/>
    </source>
</evidence>
<feature type="compositionally biased region" description="Low complexity" evidence="1">
    <location>
        <begin position="2407"/>
        <end position="2430"/>
    </location>
</feature>